<evidence type="ECO:0000313" key="2">
    <source>
        <dbReference type="EMBL" id="KAI5313311.1"/>
    </source>
</evidence>
<dbReference type="Proteomes" id="UP001054821">
    <property type="component" value="Chromosome 8"/>
</dbReference>
<organism evidence="2 3">
    <name type="scientific">Prunus dulcis</name>
    <name type="common">Almond</name>
    <name type="synonym">Amygdalus dulcis</name>
    <dbReference type="NCBI Taxonomy" id="3755"/>
    <lineage>
        <taxon>Eukaryota</taxon>
        <taxon>Viridiplantae</taxon>
        <taxon>Streptophyta</taxon>
        <taxon>Embryophyta</taxon>
        <taxon>Tracheophyta</taxon>
        <taxon>Spermatophyta</taxon>
        <taxon>Magnoliopsida</taxon>
        <taxon>eudicotyledons</taxon>
        <taxon>Gunneridae</taxon>
        <taxon>Pentapetalae</taxon>
        <taxon>rosids</taxon>
        <taxon>fabids</taxon>
        <taxon>Rosales</taxon>
        <taxon>Rosaceae</taxon>
        <taxon>Amygdaloideae</taxon>
        <taxon>Amygdaleae</taxon>
        <taxon>Prunus</taxon>
    </lineage>
</organism>
<name>A0AAD4YL98_PRUDU</name>
<feature type="region of interest" description="Disordered" evidence="1">
    <location>
        <begin position="1"/>
        <end position="48"/>
    </location>
</feature>
<keyword evidence="3" id="KW-1185">Reference proteome</keyword>
<feature type="compositionally biased region" description="Polar residues" evidence="1">
    <location>
        <begin position="1"/>
        <end position="16"/>
    </location>
</feature>
<gene>
    <name evidence="2" type="ORF">L3X38_042485</name>
</gene>
<feature type="compositionally biased region" description="Basic and acidic residues" evidence="1">
    <location>
        <begin position="31"/>
        <end position="43"/>
    </location>
</feature>
<accession>A0AAD4YL98</accession>
<proteinExistence type="predicted"/>
<evidence type="ECO:0000256" key="1">
    <source>
        <dbReference type="SAM" id="MobiDB-lite"/>
    </source>
</evidence>
<protein>
    <submittedName>
        <fullName evidence="2">Uncharacterized protein</fullName>
    </submittedName>
</protein>
<dbReference type="AlphaFoldDB" id="A0AAD4YL98"/>
<dbReference type="EMBL" id="JAJFAZ020000008">
    <property type="protein sequence ID" value="KAI5313311.1"/>
    <property type="molecule type" value="Genomic_DNA"/>
</dbReference>
<comment type="caution">
    <text evidence="2">The sequence shown here is derived from an EMBL/GenBank/DDBJ whole genome shotgun (WGS) entry which is preliminary data.</text>
</comment>
<sequence length="200" mass="22432">MTSSIKARGSWTNGRRGQNLGDEEIMALLRPPKENTPPRRDPVEPPPPMIESSLYSIVSDYENREYFNCENFISSSGKRPPTFSKSISTMKSSSGKWWAPPKLGRPEGKNSPSCCLSSYVEIELQVYNTLAKARLTTSVVGLHNEATVLTCNLHCQLPPQSHGTFLIDLHCDFMMVRNGHNCNFGLLQWKMGNLKEDVNI</sequence>
<reference evidence="2 3" key="1">
    <citation type="journal article" date="2022" name="G3 (Bethesda)">
        <title>Whole-genome sequence and methylome profiling of the almond [Prunus dulcis (Mill.) D.A. Webb] cultivar 'Nonpareil'.</title>
        <authorList>
            <person name="D'Amico-Willman K.M."/>
            <person name="Ouma W.Z."/>
            <person name="Meulia T."/>
            <person name="Sideli G.M."/>
            <person name="Gradziel T.M."/>
            <person name="Fresnedo-Ramirez J."/>
        </authorList>
    </citation>
    <scope>NUCLEOTIDE SEQUENCE [LARGE SCALE GENOMIC DNA]</scope>
    <source>
        <strain evidence="2">Clone GOH B32 T37-40</strain>
    </source>
</reference>
<evidence type="ECO:0000313" key="3">
    <source>
        <dbReference type="Proteomes" id="UP001054821"/>
    </source>
</evidence>